<accession>A0ABR1C4A2</accession>
<comment type="caution">
    <text evidence="1">The sequence shown here is derived from an EMBL/GenBank/DDBJ whole genome shotgun (WGS) entry which is preliminary data.</text>
</comment>
<organism evidence="1 2">
    <name type="scientific">Necator americanus</name>
    <name type="common">Human hookworm</name>
    <dbReference type="NCBI Taxonomy" id="51031"/>
    <lineage>
        <taxon>Eukaryota</taxon>
        <taxon>Metazoa</taxon>
        <taxon>Ecdysozoa</taxon>
        <taxon>Nematoda</taxon>
        <taxon>Chromadorea</taxon>
        <taxon>Rhabditida</taxon>
        <taxon>Rhabditina</taxon>
        <taxon>Rhabditomorpha</taxon>
        <taxon>Strongyloidea</taxon>
        <taxon>Ancylostomatidae</taxon>
        <taxon>Bunostominae</taxon>
        <taxon>Necator</taxon>
    </lineage>
</organism>
<protein>
    <submittedName>
        <fullName evidence="1">Uncharacterized protein</fullName>
    </submittedName>
</protein>
<name>A0ABR1C4A2_NECAM</name>
<sequence>MMKNNQEWMIEANVCMEDSLEERIAAVEKVLGIDDYSDVKKADFDVASLQEKMTCLGLDRVMKIPLSKLKKLKTITNKPHTQSLTERLATIEFCENLIRQRAELLKEFEERLQVVLNAEKIGLVPQQEAQLDGIQSDIQKGLDEWKQYTLDLENFKTEYFSVIAALQERLGELERMVTALENETEA</sequence>
<dbReference type="EMBL" id="JAVFWL010000002">
    <property type="protein sequence ID" value="KAK6732584.1"/>
    <property type="molecule type" value="Genomic_DNA"/>
</dbReference>
<proteinExistence type="predicted"/>
<keyword evidence="2" id="KW-1185">Reference proteome</keyword>
<evidence type="ECO:0000313" key="2">
    <source>
        <dbReference type="Proteomes" id="UP001303046"/>
    </source>
</evidence>
<evidence type="ECO:0000313" key="1">
    <source>
        <dbReference type="EMBL" id="KAK6732584.1"/>
    </source>
</evidence>
<dbReference type="Proteomes" id="UP001303046">
    <property type="component" value="Unassembled WGS sequence"/>
</dbReference>
<reference evidence="1 2" key="1">
    <citation type="submission" date="2023-08" db="EMBL/GenBank/DDBJ databases">
        <title>A Necator americanus chromosomal reference genome.</title>
        <authorList>
            <person name="Ilik V."/>
            <person name="Petrzelkova K.J."/>
            <person name="Pardy F."/>
            <person name="Fuh T."/>
            <person name="Niatou-Singa F.S."/>
            <person name="Gouil Q."/>
            <person name="Baker L."/>
            <person name="Ritchie M.E."/>
            <person name="Jex A.R."/>
            <person name="Gazzola D."/>
            <person name="Li H."/>
            <person name="Toshio Fujiwara R."/>
            <person name="Zhan B."/>
            <person name="Aroian R.V."/>
            <person name="Pafco B."/>
            <person name="Schwarz E.M."/>
        </authorList>
    </citation>
    <scope>NUCLEOTIDE SEQUENCE [LARGE SCALE GENOMIC DNA]</scope>
    <source>
        <strain evidence="1 2">Aroian</strain>
        <tissue evidence="1">Whole animal</tissue>
    </source>
</reference>
<gene>
    <name evidence="1" type="primary">Necator_chrII.g4552</name>
    <name evidence="1" type="ORF">RB195_016760</name>
</gene>